<dbReference type="RefSeq" id="WP_227206970.1">
    <property type="nucleotide sequence ID" value="NZ_JAJCLO010000006.1"/>
</dbReference>
<dbReference type="CDD" id="cd01189">
    <property type="entry name" value="INT_ICEBs1_C_like"/>
    <property type="match status" value="1"/>
</dbReference>
<keyword evidence="4 6" id="KW-0238">DNA-binding</keyword>
<dbReference type="InterPro" id="IPR050090">
    <property type="entry name" value="Tyrosine_recombinase_XerCD"/>
</dbReference>
<sequence>MPRSKYAKKVKNGNTYFFYRMRHKNLRRPHDLYGKSIPELEQKIDDLKKELDRGVQSDKVFFSNYLEKWLEDVLLINKKQATINNYRLTFKNYIENSSLNRIRLKEITAFDVQDFYKEVIEKNGAGKGTIATLKKLIHPCIRYAYTQGKILTDFSRSIIVPAGKEKAASSKRSARALSIQEEQLLREIIKGKRIEAFVITALGSGLRHGELLALTWGDVDLINGVITVNKSYGGKNGVDSPKTPTSNRQVPIRSDVVECLKKHKLKQNEKILLYANKYQNNNLVFPNPTGGYQNASSNIIALKKLTEAHGMERITVHDFRDTYATRLFEQTSNLKMIQQLLGHSDISTTANEYTHVSLKESMQFIQALEDA</sequence>
<protein>
    <submittedName>
        <fullName evidence="9">Tyrosine-type recombinase/integrase</fullName>
    </submittedName>
</protein>
<evidence type="ECO:0000259" key="7">
    <source>
        <dbReference type="PROSITE" id="PS51898"/>
    </source>
</evidence>
<gene>
    <name evidence="9" type="ORF">PTZ04_03305</name>
</gene>
<dbReference type="Pfam" id="PF00589">
    <property type="entry name" value="Phage_integrase"/>
    <property type="match status" value="1"/>
</dbReference>
<comment type="caution">
    <text evidence="9">The sequence shown here is derived from an EMBL/GenBank/DDBJ whole genome shotgun (WGS) entry which is preliminary data.</text>
</comment>
<dbReference type="Proteomes" id="UP001215087">
    <property type="component" value="Unassembled WGS sequence"/>
</dbReference>
<dbReference type="Gene3D" id="1.10.443.10">
    <property type="entry name" value="Intergrase catalytic core"/>
    <property type="match status" value="1"/>
</dbReference>
<dbReference type="InterPro" id="IPR010998">
    <property type="entry name" value="Integrase_recombinase_N"/>
</dbReference>
<evidence type="ECO:0000256" key="4">
    <source>
        <dbReference type="ARBA" id="ARBA00023125"/>
    </source>
</evidence>
<evidence type="ECO:0000256" key="3">
    <source>
        <dbReference type="ARBA" id="ARBA00022908"/>
    </source>
</evidence>
<evidence type="ECO:0000259" key="8">
    <source>
        <dbReference type="PROSITE" id="PS51900"/>
    </source>
</evidence>
<accession>A0ABT5UMP3</accession>
<name>A0ABT5UMP3_EUBLI</name>
<evidence type="ECO:0000313" key="9">
    <source>
        <dbReference type="EMBL" id="MDE1469280.1"/>
    </source>
</evidence>
<dbReference type="InterPro" id="IPR044068">
    <property type="entry name" value="CB"/>
</dbReference>
<dbReference type="Pfam" id="PF14659">
    <property type="entry name" value="Phage_int_SAM_3"/>
    <property type="match status" value="1"/>
</dbReference>
<reference evidence="9 10" key="1">
    <citation type="submission" date="2023-02" db="EMBL/GenBank/DDBJ databases">
        <title>Comparative genome analysis of Eubacterium limosum species.</title>
        <authorList>
            <person name="Bak J.E."/>
        </authorList>
    </citation>
    <scope>NUCLEOTIDE SEQUENCE [LARGE SCALE GENOMIC DNA]</scope>
    <source>
        <strain evidence="9 10">KGMB01548</strain>
    </source>
</reference>
<comment type="similarity">
    <text evidence="2">Belongs to the 'phage' integrase family.</text>
</comment>
<proteinExistence type="inferred from homology"/>
<dbReference type="PANTHER" id="PTHR30349:SF64">
    <property type="entry name" value="PROPHAGE INTEGRASE INTD-RELATED"/>
    <property type="match status" value="1"/>
</dbReference>
<dbReference type="PANTHER" id="PTHR30349">
    <property type="entry name" value="PHAGE INTEGRASE-RELATED"/>
    <property type="match status" value="1"/>
</dbReference>
<keyword evidence="5" id="KW-0233">DNA recombination</keyword>
<evidence type="ECO:0000313" key="10">
    <source>
        <dbReference type="Proteomes" id="UP001215087"/>
    </source>
</evidence>
<keyword evidence="10" id="KW-1185">Reference proteome</keyword>
<evidence type="ECO:0000256" key="1">
    <source>
        <dbReference type="ARBA" id="ARBA00003283"/>
    </source>
</evidence>
<evidence type="ECO:0000256" key="6">
    <source>
        <dbReference type="PROSITE-ProRule" id="PRU01248"/>
    </source>
</evidence>
<evidence type="ECO:0000256" key="5">
    <source>
        <dbReference type="ARBA" id="ARBA00023172"/>
    </source>
</evidence>
<keyword evidence="3" id="KW-0229">DNA integration</keyword>
<dbReference type="EMBL" id="JAQSVD010000001">
    <property type="protein sequence ID" value="MDE1469280.1"/>
    <property type="molecule type" value="Genomic_DNA"/>
</dbReference>
<feature type="domain" description="Tyr recombinase" evidence="7">
    <location>
        <begin position="172"/>
        <end position="370"/>
    </location>
</feature>
<dbReference type="Gene3D" id="1.10.150.130">
    <property type="match status" value="1"/>
</dbReference>
<dbReference type="PROSITE" id="PS51900">
    <property type="entry name" value="CB"/>
    <property type="match status" value="1"/>
</dbReference>
<dbReference type="SUPFAM" id="SSF56349">
    <property type="entry name" value="DNA breaking-rejoining enzymes"/>
    <property type="match status" value="1"/>
</dbReference>
<evidence type="ECO:0000256" key="2">
    <source>
        <dbReference type="ARBA" id="ARBA00008857"/>
    </source>
</evidence>
<dbReference type="PROSITE" id="PS51898">
    <property type="entry name" value="TYR_RECOMBINASE"/>
    <property type="match status" value="1"/>
</dbReference>
<dbReference type="InterPro" id="IPR013762">
    <property type="entry name" value="Integrase-like_cat_sf"/>
</dbReference>
<dbReference type="InterPro" id="IPR004107">
    <property type="entry name" value="Integrase_SAM-like_N"/>
</dbReference>
<feature type="domain" description="Core-binding (CB)" evidence="8">
    <location>
        <begin position="60"/>
        <end position="145"/>
    </location>
</feature>
<comment type="function">
    <text evidence="1">Site-specific tyrosine recombinase, which acts by catalyzing the cutting and rejoining of the recombining DNA molecules.</text>
</comment>
<dbReference type="InterPro" id="IPR002104">
    <property type="entry name" value="Integrase_catalytic"/>
</dbReference>
<organism evidence="9 10">
    <name type="scientific">Eubacterium limosum</name>
    <dbReference type="NCBI Taxonomy" id="1736"/>
    <lineage>
        <taxon>Bacteria</taxon>
        <taxon>Bacillati</taxon>
        <taxon>Bacillota</taxon>
        <taxon>Clostridia</taxon>
        <taxon>Eubacteriales</taxon>
        <taxon>Eubacteriaceae</taxon>
        <taxon>Eubacterium</taxon>
    </lineage>
</organism>
<dbReference type="InterPro" id="IPR011010">
    <property type="entry name" value="DNA_brk_join_enz"/>
</dbReference>